<dbReference type="EMBL" id="JAHBND010000725">
    <property type="protein sequence ID" value="MBS7675359.1"/>
    <property type="molecule type" value="Genomic_DNA"/>
</dbReference>
<protein>
    <submittedName>
        <fullName evidence="1">Uncharacterized protein</fullName>
    </submittedName>
</protein>
<dbReference type="RefSeq" id="WP_213421187.1">
    <property type="nucleotide sequence ID" value="NZ_JAHBND010000725.1"/>
</dbReference>
<gene>
    <name evidence="1" type="ORF">KIN13_18265</name>
</gene>
<reference evidence="1" key="1">
    <citation type="submission" date="2021-05" db="EMBL/GenBank/DDBJ databases">
        <authorList>
            <person name="Stine C."/>
        </authorList>
    </citation>
    <scope>NUCLEOTIDE SEQUENCE</scope>
    <source>
        <strain evidence="1">TDS0091212</strain>
    </source>
</reference>
<reference evidence="1" key="2">
    <citation type="submission" date="2023-08" db="EMBL/GenBank/DDBJ databases">
        <title>Vibrio cholerae Outbreaks in Tanzania Exemplify Founder Flush: Simultaneous Increases in Population Size and Genetic Diversity.</title>
        <authorList>
            <person name="Debes A.K."/>
            <person name="Mohammed A."/>
            <person name="Maseke I."/>
            <person name="Almeida M."/>
            <person name="Li S."/>
            <person name="Matimba H."/>
            <person name="Joachim A."/>
            <person name="Mizinduko M."/>
            <person name="Nyanga S."/>
            <person name="Kelly M."/>
            <person name="Kachwamba Y."/>
            <person name="Schaffer A.M."/>
            <person name="Nyanga A.S."/>
            <person name="Mghamba J."/>
            <person name="Mosha F.S."/>
            <person name="Sack D.A."/>
            <person name="Stine O.C."/>
        </authorList>
    </citation>
    <scope>NUCLEOTIDE SEQUENCE</scope>
    <source>
        <strain evidence="1">TDS0091212</strain>
    </source>
</reference>
<dbReference type="Proteomes" id="UP001196338">
    <property type="component" value="Unassembled WGS sequence"/>
</dbReference>
<organism evidence="1 2">
    <name type="scientific">Vibrio cholerae</name>
    <dbReference type="NCBI Taxonomy" id="666"/>
    <lineage>
        <taxon>Bacteria</taxon>
        <taxon>Pseudomonadati</taxon>
        <taxon>Pseudomonadota</taxon>
        <taxon>Gammaproteobacteria</taxon>
        <taxon>Vibrionales</taxon>
        <taxon>Vibrionaceae</taxon>
        <taxon>Vibrio</taxon>
    </lineage>
</organism>
<proteinExistence type="predicted"/>
<accession>A0AAW4KY30</accession>
<dbReference type="AlphaFoldDB" id="A0AAW4KY30"/>
<name>A0AAW4KY30_VIBCL</name>
<feature type="non-terminal residue" evidence="1">
    <location>
        <position position="88"/>
    </location>
</feature>
<evidence type="ECO:0000313" key="2">
    <source>
        <dbReference type="Proteomes" id="UP001196338"/>
    </source>
</evidence>
<feature type="non-terminal residue" evidence="1">
    <location>
        <position position="1"/>
    </location>
</feature>
<sequence>ADPRSVDTAALQYNTRKSINNQQLGMNYERYFGSATLQVNAYTGRRSVIQYLSILGGSASDKRGGVVDFDRTFYGGSVHWLQPITSAP</sequence>
<evidence type="ECO:0000313" key="1">
    <source>
        <dbReference type="EMBL" id="MBS7675359.1"/>
    </source>
</evidence>
<comment type="caution">
    <text evidence="1">The sequence shown here is derived from an EMBL/GenBank/DDBJ whole genome shotgun (WGS) entry which is preliminary data.</text>
</comment>